<evidence type="ECO:0000259" key="11">
    <source>
        <dbReference type="PROSITE" id="PS50109"/>
    </source>
</evidence>
<dbReference type="InterPro" id="IPR036890">
    <property type="entry name" value="HATPase_C_sf"/>
</dbReference>
<protein>
    <recommendedName>
        <fullName evidence="3">histidine kinase</fullName>
        <ecNumber evidence="3">2.7.13.3</ecNumber>
    </recommendedName>
</protein>
<feature type="domain" description="Histidine kinase" evidence="11">
    <location>
        <begin position="221"/>
        <end position="425"/>
    </location>
</feature>
<dbReference type="InterPro" id="IPR003594">
    <property type="entry name" value="HATPase_dom"/>
</dbReference>
<evidence type="ECO:0000256" key="9">
    <source>
        <dbReference type="ARBA" id="ARBA00022840"/>
    </source>
</evidence>
<accession>A0ABV7U5M3</accession>
<dbReference type="SMART" id="SM00388">
    <property type="entry name" value="HisKA"/>
    <property type="match status" value="1"/>
</dbReference>
<keyword evidence="7" id="KW-0547">Nucleotide-binding</keyword>
<dbReference type="SUPFAM" id="SSF47384">
    <property type="entry name" value="Homodimeric domain of signal transducing histidine kinase"/>
    <property type="match status" value="1"/>
</dbReference>
<dbReference type="CDD" id="cd00082">
    <property type="entry name" value="HisKA"/>
    <property type="match status" value="1"/>
</dbReference>
<dbReference type="InterPro" id="IPR047770">
    <property type="entry name" value="RegB"/>
</dbReference>
<keyword evidence="5" id="KW-0597">Phosphoprotein</keyword>
<dbReference type="InterPro" id="IPR050980">
    <property type="entry name" value="2C_sensor_his_kinase"/>
</dbReference>
<feature type="transmembrane region" description="Helical" evidence="10">
    <location>
        <begin position="54"/>
        <end position="75"/>
    </location>
</feature>
<keyword evidence="10" id="KW-1133">Transmembrane helix</keyword>
<comment type="caution">
    <text evidence="12">The sequence shown here is derived from an EMBL/GenBank/DDBJ whole genome shotgun (WGS) entry which is preliminary data.</text>
</comment>
<feature type="transmembrane region" description="Helical" evidence="10">
    <location>
        <begin position="95"/>
        <end position="119"/>
    </location>
</feature>
<dbReference type="Proteomes" id="UP001595539">
    <property type="component" value="Unassembled WGS sequence"/>
</dbReference>
<dbReference type="InterPro" id="IPR005467">
    <property type="entry name" value="His_kinase_dom"/>
</dbReference>
<feature type="transmembrane region" description="Helical" evidence="10">
    <location>
        <begin position="162"/>
        <end position="184"/>
    </location>
</feature>
<evidence type="ECO:0000256" key="10">
    <source>
        <dbReference type="SAM" id="Phobius"/>
    </source>
</evidence>
<comment type="catalytic activity">
    <reaction evidence="1">
        <text>ATP + protein L-histidine = ADP + protein N-phospho-L-histidine.</text>
        <dbReference type="EC" id="2.7.13.3"/>
    </reaction>
</comment>
<dbReference type="PRINTS" id="PR00344">
    <property type="entry name" value="BCTRLSENSOR"/>
</dbReference>
<evidence type="ECO:0000256" key="3">
    <source>
        <dbReference type="ARBA" id="ARBA00012438"/>
    </source>
</evidence>
<evidence type="ECO:0000256" key="5">
    <source>
        <dbReference type="ARBA" id="ARBA00022553"/>
    </source>
</evidence>
<reference evidence="13" key="1">
    <citation type="journal article" date="2019" name="Int. J. Syst. Evol. Microbiol.">
        <title>The Global Catalogue of Microorganisms (GCM) 10K type strain sequencing project: providing services to taxonomists for standard genome sequencing and annotation.</title>
        <authorList>
            <consortium name="The Broad Institute Genomics Platform"/>
            <consortium name="The Broad Institute Genome Sequencing Center for Infectious Disease"/>
            <person name="Wu L."/>
            <person name="Ma J."/>
        </authorList>
    </citation>
    <scope>NUCLEOTIDE SEQUENCE [LARGE SCALE GENOMIC DNA]</scope>
    <source>
        <strain evidence="13">KCTC 42473</strain>
    </source>
</reference>
<dbReference type="PROSITE" id="PS50109">
    <property type="entry name" value="HIS_KIN"/>
    <property type="match status" value="1"/>
</dbReference>
<evidence type="ECO:0000256" key="6">
    <source>
        <dbReference type="ARBA" id="ARBA00022679"/>
    </source>
</evidence>
<dbReference type="SUPFAM" id="SSF55874">
    <property type="entry name" value="ATPase domain of HSP90 chaperone/DNA topoisomerase II/histidine kinase"/>
    <property type="match status" value="1"/>
</dbReference>
<keyword evidence="10" id="KW-0812">Transmembrane</keyword>
<dbReference type="PANTHER" id="PTHR44936">
    <property type="entry name" value="SENSOR PROTEIN CREC"/>
    <property type="match status" value="1"/>
</dbReference>
<dbReference type="SMART" id="SM00387">
    <property type="entry name" value="HATPase_c"/>
    <property type="match status" value="1"/>
</dbReference>
<keyword evidence="4" id="KW-1003">Cell membrane</keyword>
<evidence type="ECO:0000313" key="12">
    <source>
        <dbReference type="EMBL" id="MFC3630235.1"/>
    </source>
</evidence>
<feature type="transmembrane region" description="Helical" evidence="10">
    <location>
        <begin position="28"/>
        <end position="47"/>
    </location>
</feature>
<proteinExistence type="predicted"/>
<keyword evidence="8 12" id="KW-0418">Kinase</keyword>
<dbReference type="GO" id="GO:0016301">
    <property type="term" value="F:kinase activity"/>
    <property type="evidence" value="ECO:0007669"/>
    <property type="project" value="UniProtKB-KW"/>
</dbReference>
<dbReference type="EC" id="2.7.13.3" evidence="3"/>
<dbReference type="Pfam" id="PF02518">
    <property type="entry name" value="HATPase_c"/>
    <property type="match status" value="1"/>
</dbReference>
<evidence type="ECO:0000256" key="7">
    <source>
        <dbReference type="ARBA" id="ARBA00022741"/>
    </source>
</evidence>
<dbReference type="EMBL" id="JBHRXY010000009">
    <property type="protein sequence ID" value="MFC3630235.1"/>
    <property type="molecule type" value="Genomic_DNA"/>
</dbReference>
<comment type="subcellular location">
    <subcellularLocation>
        <location evidence="2">Cell membrane</location>
        <topology evidence="2">Multi-pass membrane protein</topology>
    </subcellularLocation>
</comment>
<dbReference type="InterPro" id="IPR004358">
    <property type="entry name" value="Sig_transdc_His_kin-like_C"/>
</dbReference>
<dbReference type="RefSeq" id="WP_377761750.1">
    <property type="nucleotide sequence ID" value="NZ_JBHRXY010000009.1"/>
</dbReference>
<organism evidence="12 13">
    <name type="scientific">Paracoccus angustae</name>
    <dbReference type="NCBI Taxonomy" id="1671480"/>
    <lineage>
        <taxon>Bacteria</taxon>
        <taxon>Pseudomonadati</taxon>
        <taxon>Pseudomonadota</taxon>
        <taxon>Alphaproteobacteria</taxon>
        <taxon>Rhodobacterales</taxon>
        <taxon>Paracoccaceae</taxon>
        <taxon>Paracoccus</taxon>
    </lineage>
</organism>
<evidence type="ECO:0000256" key="4">
    <source>
        <dbReference type="ARBA" id="ARBA00022475"/>
    </source>
</evidence>
<sequence length="442" mass="46491">MADPSFPPSDSPIGPQAPPEAEPIRMRTLVLLRWFAIAGQLAAVIVARIMGIGFALEPVLALIAAAIAMNLWQVLSPPRRTSARRAVVQLTFDVVQISALMALTGGLANPFALLVLAPVTVAATSLDTRQTVALGAATMALISVAALVALPLHGADGRELTLAPTLALGHWTALLIGVVFFAGYAHRVTAELQATSNALFATQMALAREQRLQHLGGVVAAAAHEMGTPLATIKLIAAELADELDDRPDLQADAIALRDSAVRCAQILRSMGRAGKDDLHLRAAPLRAVLEDAAEPHAGRGPRVEIRADALDIRRDPAIIHALRNLIQNAVDFAAGKVVIESQRGSDWLCVTIRDDGPGYPAALLSRIGDPYLTSRRGGAQREGYEGMGLGLFIAKTLLERSGARLGFANGGPGAVVTVRWPLERIASDARAPLGDNPAQGA</sequence>
<dbReference type="InterPro" id="IPR003661">
    <property type="entry name" value="HisK_dim/P_dom"/>
</dbReference>
<dbReference type="Gene3D" id="3.30.565.10">
    <property type="entry name" value="Histidine kinase-like ATPase, C-terminal domain"/>
    <property type="match status" value="1"/>
</dbReference>
<dbReference type="InterPro" id="IPR036097">
    <property type="entry name" value="HisK_dim/P_sf"/>
</dbReference>
<dbReference type="Gene3D" id="1.10.287.130">
    <property type="match status" value="1"/>
</dbReference>
<keyword evidence="13" id="KW-1185">Reference proteome</keyword>
<evidence type="ECO:0000256" key="1">
    <source>
        <dbReference type="ARBA" id="ARBA00000085"/>
    </source>
</evidence>
<keyword evidence="10" id="KW-0472">Membrane</keyword>
<evidence type="ECO:0000313" key="13">
    <source>
        <dbReference type="Proteomes" id="UP001595539"/>
    </source>
</evidence>
<keyword evidence="9" id="KW-0067">ATP-binding</keyword>
<dbReference type="NCBIfam" id="NF033792">
    <property type="entry name" value="ActS_PrrB_HisK"/>
    <property type="match status" value="1"/>
</dbReference>
<keyword evidence="6" id="KW-0808">Transferase</keyword>
<feature type="transmembrane region" description="Helical" evidence="10">
    <location>
        <begin position="131"/>
        <end position="150"/>
    </location>
</feature>
<evidence type="ECO:0000256" key="2">
    <source>
        <dbReference type="ARBA" id="ARBA00004651"/>
    </source>
</evidence>
<dbReference type="PANTHER" id="PTHR44936:SF10">
    <property type="entry name" value="SENSOR PROTEIN RSTB"/>
    <property type="match status" value="1"/>
</dbReference>
<name>A0ABV7U5M3_9RHOB</name>
<evidence type="ECO:0000256" key="8">
    <source>
        <dbReference type="ARBA" id="ARBA00022777"/>
    </source>
</evidence>
<gene>
    <name evidence="12" type="ORF">ACFOM8_12360</name>
</gene>